<comment type="similarity">
    <text evidence="1">Belongs to the DeSI family.</text>
</comment>
<proteinExistence type="inferred from homology"/>
<name>A0A3L6S8X6_PANMI</name>
<evidence type="ECO:0000259" key="5">
    <source>
        <dbReference type="PROSITE" id="PS51858"/>
    </source>
</evidence>
<evidence type="ECO:0000256" key="1">
    <source>
        <dbReference type="ARBA" id="ARBA00008140"/>
    </source>
</evidence>
<comment type="caution">
    <text evidence="6">The sequence shown here is derived from an EMBL/GenBank/DDBJ whole genome shotgun (WGS) entry which is preliminary data.</text>
</comment>
<reference evidence="7" key="1">
    <citation type="journal article" date="2019" name="Nat. Commun.">
        <title>The genome of broomcorn millet.</title>
        <authorList>
            <person name="Zou C."/>
            <person name="Miki D."/>
            <person name="Li D."/>
            <person name="Tang Q."/>
            <person name="Xiao L."/>
            <person name="Rajput S."/>
            <person name="Deng P."/>
            <person name="Jia W."/>
            <person name="Huang R."/>
            <person name="Zhang M."/>
            <person name="Sun Y."/>
            <person name="Hu J."/>
            <person name="Fu X."/>
            <person name="Schnable P.S."/>
            <person name="Li F."/>
            <person name="Zhang H."/>
            <person name="Feng B."/>
            <person name="Zhu X."/>
            <person name="Liu R."/>
            <person name="Schnable J.C."/>
            <person name="Zhu J.-K."/>
            <person name="Zhang H."/>
        </authorList>
    </citation>
    <scope>NUCLEOTIDE SEQUENCE [LARGE SCALE GENOMIC DNA]</scope>
</reference>
<sequence length="1095" mass="121537">MSGSKKERNLSTCFQLGQKSSAHFCLFSEVRSASPPPGNTPVYLNVYDLTPVNGYVYWAGLGIFHSGIEVHGVEYAFGAHDYSISGVFEVEPRQCPGFKFRKSIYMGTTCLDPLQVREFMEIQSVNYNGDTYHLISKNCNHFCEDICKRLTGNLIPKWVNRLARMEIKVLFATAFYQSPSRLTQSVMTQMAKLKITFLNVFALPTFPCERNFLGYETVEFCPIEEELRIEKHFTMPASASTNLDSCSPRRSPRLKKIHIIYDEDSDRDSSTFKRVKTEVIDSEEIASPSTSELSVDSVSNKDGEQDCHDVSLKDLRAQCKAKNRKISKVKLEGCGIKNEAKIKEEVDLDKPLIALKQKRPKTSPAKANRKMEALASSPCAAEVEDTTSKGDNTLSPAQSSPFKATMHDTTSEKFGRRAKDLDQSKIAINCTEEIDGEQICCTEVKNTAGALVGCGKPDVLCEIKIEDMDYSEGFGSPSCSMKNSEHLSFELQQELMEGDEHVPQSCFMNQPNQLADVSDHSNEQTCSVKENSFDDITAEKAAEIVSPLGIIDEVSNHQKTSENISNSDVDKSSIGNGFLACSFSQSCHDCTDNDESWNTGVAHGNEPESVKILEELSPIDESSTDMVSPPKIVQSDLCGSTEMSCTSLEEVVQVQGEFQLDSIVCCGVRPKHMLLDMEIGHTSSDYTFSFDKTLDLAQPVNFVAQDGRLESIVYDVLNNHAQRMTSENRSSVGLPDTAVIQSTVVDFNGNCPEDKMASDNEISLPVNVEWPLKDKLNSTDYGIRTSVNNEGPEEELVLQHQLFQSCADMLNPTGVMPGISNAEESQKLSAGAPNFSAASLETDGQIKKSELLIDEESIEEHAPKKLLSKRKIMSPTSQEKLCNALTGIDLCDGVRLKRKNVLEDCDKTRISLPQPARKQDRSLFSTDRRLRGRTSVSPTSKGVLKSTGSPPHQQTTCSCMRSSSMVLDTEKAVEFSQRQMHDIENIAAKLIRSLKHMKSIVDESLLSEAYSLLPNFNIAEIRAASEDALEVEKTTRKWLSIMNKDCNRFCKILSLAKKNVVSHPEAPRKQRKISFADETGGMLCHVKPFVYPNLS</sequence>
<dbReference type="EMBL" id="PQIB02000005">
    <property type="protein sequence ID" value="RLN16562.1"/>
    <property type="molecule type" value="Genomic_DNA"/>
</dbReference>
<gene>
    <name evidence="6" type="ORF">C2845_PM02G22080</name>
</gene>
<evidence type="ECO:0000256" key="4">
    <source>
        <dbReference type="SAM" id="MobiDB-lite"/>
    </source>
</evidence>
<dbReference type="STRING" id="4540.A0A3L6S8X6"/>
<evidence type="ECO:0000256" key="2">
    <source>
        <dbReference type="ARBA" id="ARBA00022670"/>
    </source>
</evidence>
<evidence type="ECO:0000313" key="7">
    <source>
        <dbReference type="Proteomes" id="UP000275267"/>
    </source>
</evidence>
<keyword evidence="3" id="KW-0378">Hydrolase</keyword>
<dbReference type="GO" id="GO:0006508">
    <property type="term" value="P:proteolysis"/>
    <property type="evidence" value="ECO:0007669"/>
    <property type="project" value="UniProtKB-KW"/>
</dbReference>
<feature type="compositionally biased region" description="Polar residues" evidence="4">
    <location>
        <begin position="934"/>
        <end position="957"/>
    </location>
</feature>
<organism evidence="6 7">
    <name type="scientific">Panicum miliaceum</name>
    <name type="common">Proso millet</name>
    <name type="synonym">Broomcorn millet</name>
    <dbReference type="NCBI Taxonomy" id="4540"/>
    <lineage>
        <taxon>Eukaryota</taxon>
        <taxon>Viridiplantae</taxon>
        <taxon>Streptophyta</taxon>
        <taxon>Embryophyta</taxon>
        <taxon>Tracheophyta</taxon>
        <taxon>Spermatophyta</taxon>
        <taxon>Magnoliopsida</taxon>
        <taxon>Liliopsida</taxon>
        <taxon>Poales</taxon>
        <taxon>Poaceae</taxon>
        <taxon>PACMAD clade</taxon>
        <taxon>Panicoideae</taxon>
        <taxon>Panicodae</taxon>
        <taxon>Paniceae</taxon>
        <taxon>Panicinae</taxon>
        <taxon>Panicum</taxon>
        <taxon>Panicum sect. Panicum</taxon>
    </lineage>
</organism>
<dbReference type="Gene3D" id="3.90.1720.30">
    <property type="entry name" value="PPPDE domains"/>
    <property type="match status" value="1"/>
</dbReference>
<feature type="domain" description="PPPDE" evidence="5">
    <location>
        <begin position="40"/>
        <end position="180"/>
    </location>
</feature>
<accession>A0A3L6S8X6</accession>
<keyword evidence="2" id="KW-0645">Protease</keyword>
<dbReference type="GO" id="GO:0008233">
    <property type="term" value="F:peptidase activity"/>
    <property type="evidence" value="ECO:0007669"/>
    <property type="project" value="UniProtKB-KW"/>
</dbReference>
<feature type="compositionally biased region" description="Polar residues" evidence="4">
    <location>
        <begin position="389"/>
        <end position="402"/>
    </location>
</feature>
<dbReference type="SMART" id="SM01179">
    <property type="entry name" value="DUF862"/>
    <property type="match status" value="1"/>
</dbReference>
<dbReference type="AlphaFoldDB" id="A0A3L6S8X6"/>
<dbReference type="PROSITE" id="PS51858">
    <property type="entry name" value="PPPDE"/>
    <property type="match status" value="1"/>
</dbReference>
<dbReference type="PANTHER" id="PTHR34461">
    <property type="entry name" value="EXPRESSED PROTEIN"/>
    <property type="match status" value="1"/>
</dbReference>
<dbReference type="InterPro" id="IPR008580">
    <property type="entry name" value="PPPDE_dom"/>
</dbReference>
<dbReference type="Pfam" id="PF05903">
    <property type="entry name" value="Peptidase_C97"/>
    <property type="match status" value="1"/>
</dbReference>
<dbReference type="OrthoDB" id="775914at2759"/>
<evidence type="ECO:0000313" key="6">
    <source>
        <dbReference type="EMBL" id="RLN16562.1"/>
    </source>
</evidence>
<protein>
    <recommendedName>
        <fullName evidence="5">PPPDE domain-containing protein</fullName>
    </recommendedName>
</protein>
<keyword evidence="7" id="KW-1185">Reference proteome</keyword>
<feature type="region of interest" description="Disordered" evidence="4">
    <location>
        <begin position="931"/>
        <end position="957"/>
    </location>
</feature>
<dbReference type="PANTHER" id="PTHR34461:SF2">
    <property type="entry name" value="EXPRESSED PROTEIN"/>
    <property type="match status" value="1"/>
</dbReference>
<dbReference type="InterPro" id="IPR042266">
    <property type="entry name" value="PPPDE_sf"/>
</dbReference>
<dbReference type="Proteomes" id="UP000275267">
    <property type="component" value="Unassembled WGS sequence"/>
</dbReference>
<feature type="compositionally biased region" description="Basic and acidic residues" evidence="4">
    <location>
        <begin position="405"/>
        <end position="415"/>
    </location>
</feature>
<feature type="region of interest" description="Disordered" evidence="4">
    <location>
        <begin position="357"/>
        <end position="415"/>
    </location>
</feature>
<evidence type="ECO:0000256" key="3">
    <source>
        <dbReference type="ARBA" id="ARBA00022801"/>
    </source>
</evidence>